<dbReference type="HOGENOM" id="CLU_2562106_0_0_1"/>
<accession>A0A0D3GQ70</accession>
<evidence type="ECO:0000313" key="1">
    <source>
        <dbReference type="EnsemblPlants" id="OBART07G11980.1"/>
    </source>
</evidence>
<name>A0A0D3GQ70_9ORYZ</name>
<dbReference type="Gramene" id="OBART07G11980.1">
    <property type="protein sequence ID" value="OBART07G11980.1"/>
    <property type="gene ID" value="OBART07G11980"/>
</dbReference>
<reference evidence="1" key="1">
    <citation type="journal article" date="2009" name="Rice">
        <title>De Novo Next Generation Sequencing of Plant Genomes.</title>
        <authorList>
            <person name="Rounsley S."/>
            <person name="Marri P.R."/>
            <person name="Yu Y."/>
            <person name="He R."/>
            <person name="Sisneros N."/>
            <person name="Goicoechea J.L."/>
            <person name="Lee S.J."/>
            <person name="Angelova A."/>
            <person name="Kudrna D."/>
            <person name="Luo M."/>
            <person name="Affourtit J."/>
            <person name="Desany B."/>
            <person name="Knight J."/>
            <person name="Niazi F."/>
            <person name="Egholm M."/>
            <person name="Wing R.A."/>
        </authorList>
    </citation>
    <scope>NUCLEOTIDE SEQUENCE [LARGE SCALE GENOMIC DNA]</scope>
    <source>
        <strain evidence="1">cv. IRGC 105608</strain>
    </source>
</reference>
<protein>
    <submittedName>
        <fullName evidence="1">Uncharacterized protein</fullName>
    </submittedName>
</protein>
<proteinExistence type="predicted"/>
<dbReference type="AlphaFoldDB" id="A0A0D3GQ70"/>
<dbReference type="EnsemblPlants" id="OBART07G11980.1">
    <property type="protein sequence ID" value="OBART07G11980.1"/>
    <property type="gene ID" value="OBART07G11980"/>
</dbReference>
<dbReference type="PaxDb" id="65489-OBART07G11980.1"/>
<organism evidence="1">
    <name type="scientific">Oryza barthii</name>
    <dbReference type="NCBI Taxonomy" id="65489"/>
    <lineage>
        <taxon>Eukaryota</taxon>
        <taxon>Viridiplantae</taxon>
        <taxon>Streptophyta</taxon>
        <taxon>Embryophyta</taxon>
        <taxon>Tracheophyta</taxon>
        <taxon>Spermatophyta</taxon>
        <taxon>Magnoliopsida</taxon>
        <taxon>Liliopsida</taxon>
        <taxon>Poales</taxon>
        <taxon>Poaceae</taxon>
        <taxon>BOP clade</taxon>
        <taxon>Oryzoideae</taxon>
        <taxon>Oryzeae</taxon>
        <taxon>Oryzinae</taxon>
        <taxon>Oryza</taxon>
    </lineage>
</organism>
<keyword evidence="2" id="KW-1185">Reference proteome</keyword>
<sequence>MAVGIGASDDNGRPIRWEASAVGGREASEAGVGNGKAVAAYNRRRMTHVTTGRPMRLVAAEAVMVNDNRRSSRRRHETMRGS</sequence>
<evidence type="ECO:0000313" key="2">
    <source>
        <dbReference type="Proteomes" id="UP000026960"/>
    </source>
</evidence>
<reference evidence="1" key="2">
    <citation type="submission" date="2015-03" db="UniProtKB">
        <authorList>
            <consortium name="EnsemblPlants"/>
        </authorList>
    </citation>
    <scope>IDENTIFICATION</scope>
</reference>
<dbReference type="Proteomes" id="UP000026960">
    <property type="component" value="Chromosome 7"/>
</dbReference>